<accession>A0A1J5Q8H9</accession>
<dbReference type="EMBL" id="MLJW01003345">
    <property type="protein sequence ID" value="OIQ72269.1"/>
    <property type="molecule type" value="Genomic_DNA"/>
</dbReference>
<sequence>MTPALMFPADLVGTVSQVHERVRPHLEAFLAGEPWSPTAGPLVDVRDATGWVALAEPPPPFDEQSQLQAYLPLTLLTESVVAGQVDRARENEAVTASLTTPWGLLGLLSPPNQVLVYPPERHRPILSAALRFWDVLDAAGARYSAGTSVGATLWGLTTNLAHVLGRLGVSDAVLGEPLPPEGLWAVVPARFAW</sequence>
<dbReference type="AlphaFoldDB" id="A0A1J5Q8H9"/>
<gene>
    <name evidence="1" type="ORF">GALL_461050</name>
</gene>
<protein>
    <submittedName>
        <fullName evidence="1">Uncharacterized protein</fullName>
    </submittedName>
</protein>
<evidence type="ECO:0000313" key="1">
    <source>
        <dbReference type="EMBL" id="OIQ72269.1"/>
    </source>
</evidence>
<organism evidence="1">
    <name type="scientific">mine drainage metagenome</name>
    <dbReference type="NCBI Taxonomy" id="410659"/>
    <lineage>
        <taxon>unclassified sequences</taxon>
        <taxon>metagenomes</taxon>
        <taxon>ecological metagenomes</taxon>
    </lineage>
</organism>
<reference evidence="1" key="1">
    <citation type="submission" date="2016-10" db="EMBL/GenBank/DDBJ databases">
        <title>Sequence of Gallionella enrichment culture.</title>
        <authorList>
            <person name="Poehlein A."/>
            <person name="Muehling M."/>
            <person name="Daniel R."/>
        </authorList>
    </citation>
    <scope>NUCLEOTIDE SEQUENCE</scope>
</reference>
<name>A0A1J5Q8H9_9ZZZZ</name>
<comment type="caution">
    <text evidence="1">The sequence shown here is derived from an EMBL/GenBank/DDBJ whole genome shotgun (WGS) entry which is preliminary data.</text>
</comment>
<proteinExistence type="predicted"/>